<dbReference type="InterPro" id="IPR054028">
    <property type="entry name" value="TarS/TarP_linker"/>
</dbReference>
<dbReference type="GO" id="GO:0016758">
    <property type="term" value="F:hexosyltransferase activity"/>
    <property type="evidence" value="ECO:0007669"/>
    <property type="project" value="UniProtKB-ARBA"/>
</dbReference>
<dbReference type="Proteomes" id="UP000292235">
    <property type="component" value="Chromosome"/>
</dbReference>
<dbReference type="SUPFAM" id="SSF53448">
    <property type="entry name" value="Nucleotide-diphospho-sugar transferases"/>
    <property type="match status" value="1"/>
</dbReference>
<dbReference type="Pfam" id="PF22181">
    <property type="entry name" value="TarS_linker"/>
    <property type="match status" value="1"/>
</dbReference>
<dbReference type="EMBL" id="CP036455">
    <property type="protein sequence ID" value="QBI52777.1"/>
    <property type="molecule type" value="Genomic_DNA"/>
</dbReference>
<dbReference type="RefSeq" id="WP_131097269.1">
    <property type="nucleotide sequence ID" value="NZ_CP036455.1"/>
</dbReference>
<dbReference type="CDD" id="cd00761">
    <property type="entry name" value="Glyco_tranf_GTA_type"/>
    <property type="match status" value="1"/>
</dbReference>
<feature type="domain" description="TarS/TarP linker" evidence="3">
    <location>
        <begin position="221"/>
        <end position="319"/>
    </location>
</feature>
<keyword evidence="5" id="KW-1185">Reference proteome</keyword>
<evidence type="ECO:0000256" key="1">
    <source>
        <dbReference type="SAM" id="MobiDB-lite"/>
    </source>
</evidence>
<organism evidence="4 5">
    <name type="scientific">Streptomonospora litoralis</name>
    <dbReference type="NCBI Taxonomy" id="2498135"/>
    <lineage>
        <taxon>Bacteria</taxon>
        <taxon>Bacillati</taxon>
        <taxon>Actinomycetota</taxon>
        <taxon>Actinomycetes</taxon>
        <taxon>Streptosporangiales</taxon>
        <taxon>Nocardiopsidaceae</taxon>
        <taxon>Streptomonospora</taxon>
    </lineage>
</organism>
<gene>
    <name evidence="4" type="primary">epsH</name>
    <name evidence="4" type="ORF">EKD16_04850</name>
</gene>
<dbReference type="AlphaFoldDB" id="A0A4P6Q2C4"/>
<dbReference type="PANTHER" id="PTHR22916">
    <property type="entry name" value="GLYCOSYLTRANSFERASE"/>
    <property type="match status" value="1"/>
</dbReference>
<feature type="region of interest" description="Disordered" evidence="1">
    <location>
        <begin position="670"/>
        <end position="701"/>
    </location>
</feature>
<evidence type="ECO:0000313" key="5">
    <source>
        <dbReference type="Proteomes" id="UP000292235"/>
    </source>
</evidence>
<evidence type="ECO:0000259" key="3">
    <source>
        <dbReference type="Pfam" id="PF22181"/>
    </source>
</evidence>
<dbReference type="Pfam" id="PF00535">
    <property type="entry name" value="Glycos_transf_2"/>
    <property type="match status" value="1"/>
</dbReference>
<sequence length="701" mass="77039">MDIDVSVVVPTYNTSQGVLRGLESLRSQSLSRDRFEVIYVDDGSTDGTGELLDAEVADEPNFSVVHIDNSGWPGRPRNIGVQHARGSYVFFMDDDDRLGPEALERLHHKAVEDEADIVVGRMAGVGRNTPREIFQKPMSQGSLRTHPVLLSTLTVQKLFRRGFLLDNGLSFPEGKVRLEDHIFMLRAYLATDRVSVVHDYTCYYWVRNKGFGNISFARKEPAEFLESIERIFDTIEEHVEPGPFRDHLIAHWLRSKLLGLYQGPKFLRQDPEVITQMHRIGAELVRRRVTDGALSRLNAFARLRAAALTADDPDLLRPVAEFEEDMVHRTRITGFRWEGTELVVGTETTLQRKSTGEPVEFVREGESVYWDLPEKLLAVPAVKEAAEISAQLGKPTYRAYASRSDDPSVIKLPLNAEPREEPGAAPDRIRLRLTGSMRVDAATADHGGPIGGLWWFSTRLVIGGLGDNHTLGPDHTSAAEYTRAPAFIGSGQSARFVNPYFGSGDVLTLSATGSWRPLRRALRTGLPSTVSRTTSGLRVEIPLAVHAADSGALTLTCTADGRAAVSASARVYAPQRHPDGLELPVSVLSATVPVASGRGVLHLGVGEGDDHTPLGLDVYWTPLGRRIGRAQGSLARRCMVTLNRRMRRAAGRLPRPLRAALRRNRGILRPSGAQTADAEQHAADQADAADSGVLTAQSPKR</sequence>
<keyword evidence="4" id="KW-0808">Transferase</keyword>
<accession>A0A4P6Q2C4</accession>
<dbReference type="InterPro" id="IPR029044">
    <property type="entry name" value="Nucleotide-diphossugar_trans"/>
</dbReference>
<dbReference type="Gene3D" id="3.90.550.10">
    <property type="entry name" value="Spore Coat Polysaccharide Biosynthesis Protein SpsA, Chain A"/>
    <property type="match status" value="1"/>
</dbReference>
<dbReference type="OrthoDB" id="2676521at2"/>
<dbReference type="KEGG" id="strr:EKD16_04850"/>
<reference evidence="4 5" key="1">
    <citation type="submission" date="2019-02" db="EMBL/GenBank/DDBJ databases">
        <authorList>
            <person name="Khodamoradi S."/>
            <person name="Hahnke R.L."/>
            <person name="Kaempfer P."/>
            <person name="Schumann P."/>
            <person name="Rohde M."/>
            <person name="Steinert M."/>
            <person name="Luzhetskyy A."/>
            <person name="Wink J."/>
            <person name="Ruckert C."/>
        </authorList>
    </citation>
    <scope>NUCLEOTIDE SEQUENCE [LARGE SCALE GENOMIC DNA]</scope>
    <source>
        <strain evidence="4 5">M2</strain>
    </source>
</reference>
<evidence type="ECO:0000259" key="2">
    <source>
        <dbReference type="Pfam" id="PF00535"/>
    </source>
</evidence>
<evidence type="ECO:0000313" key="4">
    <source>
        <dbReference type="EMBL" id="QBI52777.1"/>
    </source>
</evidence>
<protein>
    <submittedName>
        <fullName evidence="4">Glycosyltransferase EpsH</fullName>
        <ecNumber evidence="4">2.4.-.-</ecNumber>
    </submittedName>
</protein>
<keyword evidence="4" id="KW-0328">Glycosyltransferase</keyword>
<proteinExistence type="predicted"/>
<dbReference type="PANTHER" id="PTHR22916:SF3">
    <property type="entry name" value="UDP-GLCNAC:BETAGAL BETA-1,3-N-ACETYLGLUCOSAMINYLTRANSFERASE-LIKE PROTEIN 1"/>
    <property type="match status" value="1"/>
</dbReference>
<dbReference type="EC" id="2.4.-.-" evidence="4"/>
<feature type="domain" description="Glycosyltransferase 2-like" evidence="2">
    <location>
        <begin position="6"/>
        <end position="137"/>
    </location>
</feature>
<dbReference type="InterPro" id="IPR001173">
    <property type="entry name" value="Glyco_trans_2-like"/>
</dbReference>
<name>A0A4P6Q2C4_9ACTN</name>